<dbReference type="InterPro" id="IPR011025">
    <property type="entry name" value="GproteinA_insert"/>
</dbReference>
<keyword evidence="3 9" id="KW-0547">Nucleotide-binding</keyword>
<dbReference type="GO" id="GO:0001664">
    <property type="term" value="F:G protein-coupled receptor binding"/>
    <property type="evidence" value="ECO:0007669"/>
    <property type="project" value="TreeGrafter"/>
</dbReference>
<dbReference type="PROSITE" id="PS51882">
    <property type="entry name" value="G_ALPHA"/>
    <property type="match status" value="1"/>
</dbReference>
<proteinExistence type="predicted"/>
<keyword evidence="1" id="KW-0519">Myristate</keyword>
<evidence type="ECO:0000256" key="11">
    <source>
        <dbReference type="SAM" id="MobiDB-lite"/>
    </source>
</evidence>
<dbReference type="InterPro" id="IPR027417">
    <property type="entry name" value="P-loop_NTPase"/>
</dbReference>
<sequence>MGNKDSKKEKKEQKLNKKVKNKLQSREDQLKKQHRIIVLGTGESGKSTFIKQLSILFQGGFTKQEKELFAKTIQKNLIINTKILLKATTELGIEITQESKEIAKTFVAYEDLNEESLNAIIELWKDTGFKEAYERRSEFQLPDTANYFLDNAERVSKEGYMPNDFDILSCRIPTTGVNEIDVDVDESNWLVIDVGGQRSERRKWIHQFDNVSIVIYVIALSEYNQKLFEDEEVNRLRESLLLFEKTINNDHFKKTNCILLLNKMDLFEKKIKQYPFKDSFTEYEDENEVDPIIEFISNKFKGIGENKFRTIGIHRTSATNTEMMKDNLNIIKKHLPNKN</sequence>
<keyword evidence="8" id="KW-0449">Lipoprotein</keyword>
<keyword evidence="4 10" id="KW-0460">Magnesium</keyword>
<evidence type="ECO:0000313" key="13">
    <source>
        <dbReference type="Proteomes" id="UP001146793"/>
    </source>
</evidence>
<dbReference type="AlphaFoldDB" id="A0AAV7YX07"/>
<comment type="caution">
    <text evidence="12">The sequence shown here is derived from an EMBL/GenBank/DDBJ whole genome shotgun (WGS) entry which is preliminary data.</text>
</comment>
<feature type="binding site" evidence="10">
    <location>
        <position position="47"/>
    </location>
    <ligand>
        <name>Mg(2+)</name>
        <dbReference type="ChEBI" id="CHEBI:18420"/>
    </ligand>
</feature>
<evidence type="ECO:0000256" key="4">
    <source>
        <dbReference type="ARBA" id="ARBA00022842"/>
    </source>
</evidence>
<dbReference type="Gene3D" id="1.10.400.10">
    <property type="entry name" value="GI Alpha 1, domain 2-like"/>
    <property type="match status" value="1"/>
</dbReference>
<dbReference type="Proteomes" id="UP001146793">
    <property type="component" value="Unassembled WGS sequence"/>
</dbReference>
<dbReference type="GO" id="GO:0007188">
    <property type="term" value="P:adenylate cyclase-modulating G protein-coupled receptor signaling pathway"/>
    <property type="evidence" value="ECO:0007669"/>
    <property type="project" value="TreeGrafter"/>
</dbReference>
<evidence type="ECO:0000256" key="1">
    <source>
        <dbReference type="ARBA" id="ARBA00022707"/>
    </source>
</evidence>
<evidence type="ECO:0000256" key="6">
    <source>
        <dbReference type="ARBA" id="ARBA00023139"/>
    </source>
</evidence>
<dbReference type="PRINTS" id="PR00318">
    <property type="entry name" value="GPROTEINA"/>
</dbReference>
<dbReference type="SMART" id="SM00275">
    <property type="entry name" value="G_alpha"/>
    <property type="match status" value="1"/>
</dbReference>
<organism evidence="12 13">
    <name type="scientific">Anaeramoeba flamelloides</name>
    <dbReference type="NCBI Taxonomy" id="1746091"/>
    <lineage>
        <taxon>Eukaryota</taxon>
        <taxon>Metamonada</taxon>
        <taxon>Anaeramoebidae</taxon>
        <taxon>Anaeramoeba</taxon>
    </lineage>
</organism>
<evidence type="ECO:0000313" key="12">
    <source>
        <dbReference type="EMBL" id="KAJ3434326.1"/>
    </source>
</evidence>
<evidence type="ECO:0000256" key="2">
    <source>
        <dbReference type="ARBA" id="ARBA00022723"/>
    </source>
</evidence>
<feature type="region of interest" description="Disordered" evidence="11">
    <location>
        <begin position="1"/>
        <end position="28"/>
    </location>
</feature>
<dbReference type="Pfam" id="PF00503">
    <property type="entry name" value="G-alpha"/>
    <property type="match status" value="1"/>
</dbReference>
<reference evidence="12" key="1">
    <citation type="submission" date="2022-08" db="EMBL/GenBank/DDBJ databases">
        <title>Novel sulphate-reducing endosymbionts in the free-living metamonad Anaeramoeba.</title>
        <authorList>
            <person name="Jerlstrom-Hultqvist J."/>
            <person name="Cepicka I."/>
            <person name="Gallot-Lavallee L."/>
            <person name="Salas-Leiva D."/>
            <person name="Curtis B.A."/>
            <person name="Zahonova K."/>
            <person name="Pipaliya S."/>
            <person name="Dacks J."/>
            <person name="Roger A.J."/>
        </authorList>
    </citation>
    <scope>NUCLEOTIDE SEQUENCE</scope>
    <source>
        <strain evidence="12">Busselton2</strain>
    </source>
</reference>
<keyword evidence="6" id="KW-0564">Palmitate</keyword>
<feature type="binding site" evidence="9">
    <location>
        <begin position="193"/>
        <end position="197"/>
    </location>
    <ligand>
        <name>GTP</name>
        <dbReference type="ChEBI" id="CHEBI:37565"/>
    </ligand>
</feature>
<evidence type="ECO:0000256" key="10">
    <source>
        <dbReference type="PIRSR" id="PIRSR601019-2"/>
    </source>
</evidence>
<feature type="binding site" evidence="9">
    <location>
        <position position="318"/>
    </location>
    <ligand>
        <name>GTP</name>
        <dbReference type="ChEBI" id="CHEBI:37565"/>
    </ligand>
</feature>
<evidence type="ECO:0000256" key="5">
    <source>
        <dbReference type="ARBA" id="ARBA00023134"/>
    </source>
</evidence>
<evidence type="ECO:0000256" key="8">
    <source>
        <dbReference type="ARBA" id="ARBA00023288"/>
    </source>
</evidence>
<dbReference type="InterPro" id="IPR001019">
    <property type="entry name" value="Gprotein_alpha_su"/>
</dbReference>
<dbReference type="SUPFAM" id="SSF52540">
    <property type="entry name" value="P-loop containing nucleoside triphosphate hydrolases"/>
    <property type="match status" value="1"/>
</dbReference>
<dbReference type="GO" id="GO:0005737">
    <property type="term" value="C:cytoplasm"/>
    <property type="evidence" value="ECO:0007669"/>
    <property type="project" value="TreeGrafter"/>
</dbReference>
<keyword evidence="5 9" id="KW-0342">GTP-binding</keyword>
<feature type="binding site" evidence="10">
    <location>
        <position position="174"/>
    </location>
    <ligand>
        <name>Mg(2+)</name>
        <dbReference type="ChEBI" id="CHEBI:18420"/>
    </ligand>
</feature>
<dbReference type="CDD" id="cd00066">
    <property type="entry name" value="G-alpha"/>
    <property type="match status" value="1"/>
</dbReference>
<keyword evidence="7" id="KW-0807">Transducer</keyword>
<dbReference type="EMBL" id="JANTQA010000044">
    <property type="protein sequence ID" value="KAJ3434326.1"/>
    <property type="molecule type" value="Genomic_DNA"/>
</dbReference>
<feature type="compositionally biased region" description="Basic and acidic residues" evidence="11">
    <location>
        <begin position="1"/>
        <end position="15"/>
    </location>
</feature>
<gene>
    <name evidence="12" type="ORF">M0812_19805</name>
</gene>
<feature type="binding site" evidence="9">
    <location>
        <begin position="43"/>
        <end position="48"/>
    </location>
    <ligand>
        <name>GTP</name>
        <dbReference type="ChEBI" id="CHEBI:37565"/>
    </ligand>
</feature>
<keyword evidence="2 10" id="KW-0479">Metal-binding</keyword>
<dbReference type="GO" id="GO:0005525">
    <property type="term" value="F:GTP binding"/>
    <property type="evidence" value="ECO:0007669"/>
    <property type="project" value="UniProtKB-KW"/>
</dbReference>
<evidence type="ECO:0000256" key="7">
    <source>
        <dbReference type="ARBA" id="ARBA00023224"/>
    </source>
</evidence>
<dbReference type="FunFam" id="3.40.50.300:FF:003800">
    <property type="entry name" value="Guanine nucleotide-binding protein G(k) subunit alpha"/>
    <property type="match status" value="1"/>
</dbReference>
<dbReference type="PANTHER" id="PTHR10218">
    <property type="entry name" value="GTP-BINDING PROTEIN ALPHA SUBUNIT"/>
    <property type="match status" value="1"/>
</dbReference>
<feature type="binding site" evidence="9">
    <location>
        <begin position="262"/>
        <end position="265"/>
    </location>
    <ligand>
        <name>GTP</name>
        <dbReference type="ChEBI" id="CHEBI:37565"/>
    </ligand>
</feature>
<feature type="binding site" evidence="9">
    <location>
        <begin position="168"/>
        <end position="174"/>
    </location>
    <ligand>
        <name>GTP</name>
        <dbReference type="ChEBI" id="CHEBI:37565"/>
    </ligand>
</feature>
<accession>A0AAV7YX07</accession>
<dbReference type="Gene3D" id="3.40.50.300">
    <property type="entry name" value="P-loop containing nucleotide triphosphate hydrolases"/>
    <property type="match status" value="1"/>
</dbReference>
<dbReference type="GO" id="GO:0046872">
    <property type="term" value="F:metal ion binding"/>
    <property type="evidence" value="ECO:0007669"/>
    <property type="project" value="UniProtKB-KW"/>
</dbReference>
<evidence type="ECO:0000256" key="9">
    <source>
        <dbReference type="PIRSR" id="PIRSR601019-1"/>
    </source>
</evidence>
<protein>
    <submittedName>
        <fullName evidence="12">Guanine nucleotide-binding protein g(O) subunit alpha</fullName>
    </submittedName>
</protein>
<dbReference type="GO" id="GO:0031683">
    <property type="term" value="F:G-protein beta/gamma-subunit complex binding"/>
    <property type="evidence" value="ECO:0007669"/>
    <property type="project" value="InterPro"/>
</dbReference>
<dbReference type="PANTHER" id="PTHR10218:SF248">
    <property type="entry name" value="GUANINE NUCLEOTIDE-BINDING PROTEIN-LIKE ALPHA-11 SUBUNIT"/>
    <property type="match status" value="1"/>
</dbReference>
<name>A0AAV7YX07_9EUKA</name>
<dbReference type="GO" id="GO:0005834">
    <property type="term" value="C:heterotrimeric G-protein complex"/>
    <property type="evidence" value="ECO:0007669"/>
    <property type="project" value="TreeGrafter"/>
</dbReference>
<dbReference type="SUPFAM" id="SSF47895">
    <property type="entry name" value="Transducin (alpha subunit), insertion domain"/>
    <property type="match status" value="1"/>
</dbReference>
<evidence type="ECO:0000256" key="3">
    <source>
        <dbReference type="ARBA" id="ARBA00022741"/>
    </source>
</evidence>
<dbReference type="GO" id="GO:0003924">
    <property type="term" value="F:GTPase activity"/>
    <property type="evidence" value="ECO:0007669"/>
    <property type="project" value="InterPro"/>
</dbReference>